<evidence type="ECO:0000256" key="2">
    <source>
        <dbReference type="ARBA" id="ARBA00022448"/>
    </source>
</evidence>
<dbReference type="PANTHER" id="PTHR43394">
    <property type="entry name" value="ATP-DEPENDENT PERMEASE MDL1, MITOCHONDRIAL"/>
    <property type="match status" value="1"/>
</dbReference>
<dbReference type="InterPro" id="IPR003439">
    <property type="entry name" value="ABC_transporter-like_ATP-bd"/>
</dbReference>
<gene>
    <name evidence="12" type="ordered locus">Desdi_1562</name>
</gene>
<keyword evidence="4" id="KW-0547">Nucleotide-binding</keyword>
<keyword evidence="6 9" id="KW-1133">Transmembrane helix</keyword>
<dbReference type="SUPFAM" id="SSF90123">
    <property type="entry name" value="ABC transporter transmembrane region"/>
    <property type="match status" value="1"/>
</dbReference>
<dbReference type="GO" id="GO:0016887">
    <property type="term" value="F:ATP hydrolysis activity"/>
    <property type="evidence" value="ECO:0007669"/>
    <property type="project" value="InterPro"/>
</dbReference>
<keyword evidence="7 9" id="KW-0472">Membrane</keyword>
<dbReference type="RefSeq" id="WP_015262047.1">
    <property type="nucleotide sequence ID" value="NC_019903.1"/>
</dbReference>
<organism evidence="12 13">
    <name type="scientific">Desulfitobacterium dichloroeliminans (strain LMG P-21439 / DCA1)</name>
    <dbReference type="NCBI Taxonomy" id="871963"/>
    <lineage>
        <taxon>Bacteria</taxon>
        <taxon>Bacillati</taxon>
        <taxon>Bacillota</taxon>
        <taxon>Clostridia</taxon>
        <taxon>Eubacteriales</taxon>
        <taxon>Desulfitobacteriaceae</taxon>
        <taxon>Desulfitobacterium</taxon>
    </lineage>
</organism>
<evidence type="ECO:0000256" key="8">
    <source>
        <dbReference type="SAM" id="MobiDB-lite"/>
    </source>
</evidence>
<dbReference type="Pfam" id="PF00005">
    <property type="entry name" value="ABC_tran"/>
    <property type="match status" value="1"/>
</dbReference>
<feature type="transmembrane region" description="Helical" evidence="9">
    <location>
        <begin position="155"/>
        <end position="177"/>
    </location>
</feature>
<dbReference type="InterPro" id="IPR011527">
    <property type="entry name" value="ABC1_TM_dom"/>
</dbReference>
<sequence>MRTGKSLGRSLHTPLTDEEKRDRPKVTKAFLKRVFSYLLPYWPRLALVFFAIIVSSILGLLPPLLSGRIIDDGLIGKDFNLLTQLILLSFIVLIAANLINVFESYLTTWVAQHIIYDMKNQMYEHLQKMSHRFYTNNNQGDIITRMTTDINGIQNVIVGTLTQIVSNSIILITTLVALFQKNWILALVSVIIVPLFIYPTHQVGNRRWSITMAKQEHSDTSNQLFNETLSVSGQLLVKLFTRENKEFKKFEKINQAITRLSIREFLVGKSFRVIFDTFINMGPMIIYLTGGFLMIKMGSGLTVGDVTVVVALLGRLYRPVGVLQTIQVDVIRSLALFSRIFEYFDIPVEIQNSPNAIIPKSCAGKIIFDHVSFHYDGKPILKDVNLTIEKGKSVAIVGPSGTGKSTLVNLIPRLYDVRAGRVLLDGLDIRDLDLTFLRQNIGMVSQDTYLFNGTIRENLLYADELAKEEDLIRVCQEANIYDFIQTLPEGFDTLVGNRGLKLSGGEKQRLSIARVLLKNPKILIMDEATSSLDSISESYIQEAIEPILKGRTSVIIAHRLSTIMAVDEIIVLQDGEIVQQGTHGDLVVQEGIYKELYDTQFKAALEDIKNDLGR</sequence>
<dbReference type="PROSITE" id="PS50893">
    <property type="entry name" value="ABC_TRANSPORTER_2"/>
    <property type="match status" value="1"/>
</dbReference>
<comment type="subcellular location">
    <subcellularLocation>
        <location evidence="1">Cell membrane</location>
        <topology evidence="1">Multi-pass membrane protein</topology>
    </subcellularLocation>
</comment>
<feature type="transmembrane region" description="Helical" evidence="9">
    <location>
        <begin position="81"/>
        <end position="102"/>
    </location>
</feature>
<feature type="domain" description="ABC transmembrane type-1" evidence="11">
    <location>
        <begin position="46"/>
        <end position="332"/>
    </location>
</feature>
<dbReference type="CDD" id="cd18550">
    <property type="entry name" value="ABC_6TM_exporter_like"/>
    <property type="match status" value="1"/>
</dbReference>
<evidence type="ECO:0000256" key="1">
    <source>
        <dbReference type="ARBA" id="ARBA00004651"/>
    </source>
</evidence>
<reference evidence="13" key="1">
    <citation type="submission" date="2012-02" db="EMBL/GenBank/DDBJ databases">
        <title>Complete sequence of Desulfitobacterium dichloroeliminans LMG P-21439.</title>
        <authorList>
            <person name="Lucas S."/>
            <person name="Han J."/>
            <person name="Lapidus A."/>
            <person name="Cheng J.-F."/>
            <person name="Goodwin L."/>
            <person name="Pitluck S."/>
            <person name="Peters L."/>
            <person name="Ovchinnikova G."/>
            <person name="Teshima H."/>
            <person name="Detter J.C."/>
            <person name="Han C."/>
            <person name="Tapia R."/>
            <person name="Land M."/>
            <person name="Hauser L."/>
            <person name="Kyrpides N."/>
            <person name="Ivanova N."/>
            <person name="Pagani I."/>
            <person name="Kruse T."/>
            <person name="de Vos W.M."/>
            <person name="Boon N."/>
            <person name="Smidt H."/>
            <person name="Woyke T."/>
        </authorList>
    </citation>
    <scope>NUCLEOTIDE SEQUENCE [LARGE SCALE GENOMIC DNA]</scope>
    <source>
        <strain evidence="13">LMG P-21439 / DCA1</strain>
    </source>
</reference>
<dbReference type="KEGG" id="ddl:Desdi_1562"/>
<dbReference type="Pfam" id="PF00664">
    <property type="entry name" value="ABC_membrane"/>
    <property type="match status" value="1"/>
</dbReference>
<dbReference type="FunFam" id="3.40.50.300:FF:000287">
    <property type="entry name" value="Multidrug ABC transporter ATP-binding protein"/>
    <property type="match status" value="1"/>
</dbReference>
<feature type="region of interest" description="Disordered" evidence="8">
    <location>
        <begin position="1"/>
        <end position="20"/>
    </location>
</feature>
<evidence type="ECO:0000259" key="11">
    <source>
        <dbReference type="PROSITE" id="PS50929"/>
    </source>
</evidence>
<dbReference type="InterPro" id="IPR036640">
    <property type="entry name" value="ABC1_TM_sf"/>
</dbReference>
<keyword evidence="3 9" id="KW-0812">Transmembrane</keyword>
<dbReference type="GO" id="GO:0005524">
    <property type="term" value="F:ATP binding"/>
    <property type="evidence" value="ECO:0007669"/>
    <property type="project" value="UniProtKB-KW"/>
</dbReference>
<dbReference type="STRING" id="871963.Desdi_1562"/>
<dbReference type="EMBL" id="CP003344">
    <property type="protein sequence ID" value="AGA69055.1"/>
    <property type="molecule type" value="Genomic_DNA"/>
</dbReference>
<dbReference type="eggNOG" id="COG1132">
    <property type="taxonomic scope" value="Bacteria"/>
</dbReference>
<accession>L0F7S0</accession>
<dbReference type="PROSITE" id="PS50929">
    <property type="entry name" value="ABC_TM1F"/>
    <property type="match status" value="1"/>
</dbReference>
<feature type="domain" description="ABC transporter" evidence="10">
    <location>
        <begin position="366"/>
        <end position="599"/>
    </location>
</feature>
<name>L0F7S0_DESDL</name>
<evidence type="ECO:0000256" key="6">
    <source>
        <dbReference type="ARBA" id="ARBA00022989"/>
    </source>
</evidence>
<keyword evidence="13" id="KW-1185">Reference proteome</keyword>
<dbReference type="GO" id="GO:0015421">
    <property type="term" value="F:ABC-type oligopeptide transporter activity"/>
    <property type="evidence" value="ECO:0007669"/>
    <property type="project" value="TreeGrafter"/>
</dbReference>
<dbReference type="InterPro" id="IPR003593">
    <property type="entry name" value="AAA+_ATPase"/>
</dbReference>
<feature type="transmembrane region" description="Helical" evidence="9">
    <location>
        <begin position="41"/>
        <end position="61"/>
    </location>
</feature>
<dbReference type="PANTHER" id="PTHR43394:SF1">
    <property type="entry name" value="ATP-BINDING CASSETTE SUB-FAMILY B MEMBER 10, MITOCHONDRIAL"/>
    <property type="match status" value="1"/>
</dbReference>
<evidence type="ECO:0000256" key="3">
    <source>
        <dbReference type="ARBA" id="ARBA00022692"/>
    </source>
</evidence>
<evidence type="ECO:0000256" key="4">
    <source>
        <dbReference type="ARBA" id="ARBA00022741"/>
    </source>
</evidence>
<dbReference type="InterPro" id="IPR039421">
    <property type="entry name" value="Type_1_exporter"/>
</dbReference>
<dbReference type="InterPro" id="IPR017871">
    <property type="entry name" value="ABC_transporter-like_CS"/>
</dbReference>
<dbReference type="HOGENOM" id="CLU_000604_84_3_9"/>
<proteinExistence type="predicted"/>
<dbReference type="GO" id="GO:0005886">
    <property type="term" value="C:plasma membrane"/>
    <property type="evidence" value="ECO:0007669"/>
    <property type="project" value="UniProtKB-SubCell"/>
</dbReference>
<feature type="transmembrane region" description="Helical" evidence="9">
    <location>
        <begin position="183"/>
        <end position="200"/>
    </location>
</feature>
<keyword evidence="5" id="KW-0067">ATP-binding</keyword>
<dbReference type="AlphaFoldDB" id="L0F7S0"/>
<dbReference type="Gene3D" id="3.40.50.300">
    <property type="entry name" value="P-loop containing nucleotide triphosphate hydrolases"/>
    <property type="match status" value="1"/>
</dbReference>
<evidence type="ECO:0000256" key="7">
    <source>
        <dbReference type="ARBA" id="ARBA00023136"/>
    </source>
</evidence>
<dbReference type="SUPFAM" id="SSF52540">
    <property type="entry name" value="P-loop containing nucleoside triphosphate hydrolases"/>
    <property type="match status" value="1"/>
</dbReference>
<evidence type="ECO:0000313" key="12">
    <source>
        <dbReference type="EMBL" id="AGA69055.1"/>
    </source>
</evidence>
<evidence type="ECO:0000256" key="5">
    <source>
        <dbReference type="ARBA" id="ARBA00022840"/>
    </source>
</evidence>
<dbReference type="SMART" id="SM00382">
    <property type="entry name" value="AAA"/>
    <property type="match status" value="1"/>
</dbReference>
<dbReference type="InterPro" id="IPR027417">
    <property type="entry name" value="P-loop_NTPase"/>
</dbReference>
<protein>
    <submittedName>
        <fullName evidence="12">ABC-type multidrug transport system, ATPase and permease component</fullName>
    </submittedName>
</protein>
<feature type="transmembrane region" description="Helical" evidence="9">
    <location>
        <begin position="273"/>
        <end position="295"/>
    </location>
</feature>
<evidence type="ECO:0000256" key="9">
    <source>
        <dbReference type="SAM" id="Phobius"/>
    </source>
</evidence>
<dbReference type="Proteomes" id="UP000010797">
    <property type="component" value="Chromosome"/>
</dbReference>
<dbReference type="PROSITE" id="PS00211">
    <property type="entry name" value="ABC_TRANSPORTER_1"/>
    <property type="match status" value="1"/>
</dbReference>
<evidence type="ECO:0000259" key="10">
    <source>
        <dbReference type="PROSITE" id="PS50893"/>
    </source>
</evidence>
<dbReference type="OrthoDB" id="9771903at2"/>
<dbReference type="Gene3D" id="1.20.1560.10">
    <property type="entry name" value="ABC transporter type 1, transmembrane domain"/>
    <property type="match status" value="1"/>
</dbReference>
<evidence type="ECO:0000313" key="13">
    <source>
        <dbReference type="Proteomes" id="UP000010797"/>
    </source>
</evidence>
<keyword evidence="2" id="KW-0813">Transport</keyword>